<sequence>MSSRATEGNASCGGKLKTWRILAVFHPGDVDGPEFRGAFGFFFFFFGNSSGLLFAFAKEKALSHTPASIYVNQTQHCKMLPGMVSSQTIIQAAGRSRKTCQKTFGDMRWNYLDRGTREAAFVYALSAATISHTIARACTTGDPAPLLVRSNPRRDPRARLPAGAAAPTTCTTG</sequence>
<comment type="function">
    <text evidence="11">Ligand for members of the frizzled family of seven transmembrane receptors.</text>
</comment>
<dbReference type="GO" id="GO:0005615">
    <property type="term" value="C:extracellular space"/>
    <property type="evidence" value="ECO:0007669"/>
    <property type="project" value="TreeGrafter"/>
</dbReference>
<evidence type="ECO:0000256" key="13">
    <source>
        <dbReference type="SAM" id="Phobius"/>
    </source>
</evidence>
<dbReference type="GO" id="GO:0030182">
    <property type="term" value="P:neuron differentiation"/>
    <property type="evidence" value="ECO:0007669"/>
    <property type="project" value="TreeGrafter"/>
</dbReference>
<evidence type="ECO:0000256" key="5">
    <source>
        <dbReference type="ARBA" id="ARBA00022530"/>
    </source>
</evidence>
<evidence type="ECO:0000256" key="10">
    <source>
        <dbReference type="ARBA" id="ARBA00023288"/>
    </source>
</evidence>
<keyword evidence="13" id="KW-0472">Membrane</keyword>
<keyword evidence="6 11" id="KW-0879">Wnt signaling pathway</keyword>
<feature type="compositionally biased region" description="Low complexity" evidence="12">
    <location>
        <begin position="159"/>
        <end position="173"/>
    </location>
</feature>
<feature type="transmembrane region" description="Helical" evidence="13">
    <location>
        <begin position="38"/>
        <end position="57"/>
    </location>
</feature>
<keyword evidence="10" id="KW-0449">Lipoprotein</keyword>
<evidence type="ECO:0000256" key="1">
    <source>
        <dbReference type="ARBA" id="ARBA00004498"/>
    </source>
</evidence>
<keyword evidence="13" id="KW-0812">Transmembrane</keyword>
<organism evidence="14 15">
    <name type="scientific">Salarias fasciatus</name>
    <name type="common">Jewelled blenny</name>
    <name type="synonym">Blennius fasciatus</name>
    <dbReference type="NCBI Taxonomy" id="181472"/>
    <lineage>
        <taxon>Eukaryota</taxon>
        <taxon>Metazoa</taxon>
        <taxon>Chordata</taxon>
        <taxon>Craniata</taxon>
        <taxon>Vertebrata</taxon>
        <taxon>Euteleostomi</taxon>
        <taxon>Actinopterygii</taxon>
        <taxon>Neopterygii</taxon>
        <taxon>Teleostei</taxon>
        <taxon>Neoteleostei</taxon>
        <taxon>Acanthomorphata</taxon>
        <taxon>Ovalentaria</taxon>
        <taxon>Blenniimorphae</taxon>
        <taxon>Blenniiformes</taxon>
        <taxon>Blennioidei</taxon>
        <taxon>Blenniidae</taxon>
        <taxon>Salariinae</taxon>
        <taxon>Salarias</taxon>
    </lineage>
</organism>
<dbReference type="GO" id="GO:0005125">
    <property type="term" value="F:cytokine activity"/>
    <property type="evidence" value="ECO:0007669"/>
    <property type="project" value="TreeGrafter"/>
</dbReference>
<reference evidence="14" key="1">
    <citation type="submission" date="2019-06" db="EMBL/GenBank/DDBJ databases">
        <authorList>
            <consortium name="Wellcome Sanger Institute Data Sharing"/>
        </authorList>
    </citation>
    <scope>NUCLEOTIDE SEQUENCE [LARGE SCALE GENOMIC DNA]</scope>
</reference>
<reference evidence="14" key="3">
    <citation type="submission" date="2025-09" db="UniProtKB">
        <authorList>
            <consortium name="Ensembl"/>
        </authorList>
    </citation>
    <scope>IDENTIFICATION</scope>
</reference>
<evidence type="ECO:0000256" key="6">
    <source>
        <dbReference type="ARBA" id="ARBA00022687"/>
    </source>
</evidence>
<keyword evidence="9" id="KW-0325">Glycoprotein</keyword>
<keyword evidence="15" id="KW-1185">Reference proteome</keyword>
<evidence type="ECO:0000256" key="8">
    <source>
        <dbReference type="ARBA" id="ARBA00023157"/>
    </source>
</evidence>
<dbReference type="InParanoid" id="A0A672H8U9"/>
<keyword evidence="5" id="KW-0272">Extracellular matrix</keyword>
<evidence type="ECO:0000313" key="15">
    <source>
        <dbReference type="Proteomes" id="UP000472267"/>
    </source>
</evidence>
<protein>
    <recommendedName>
        <fullName evidence="11">Protein Wnt</fullName>
    </recommendedName>
</protein>
<dbReference type="Proteomes" id="UP000472267">
    <property type="component" value="Chromosome 10"/>
</dbReference>
<evidence type="ECO:0000256" key="9">
    <source>
        <dbReference type="ARBA" id="ARBA00023180"/>
    </source>
</evidence>
<reference evidence="14" key="2">
    <citation type="submission" date="2025-08" db="UniProtKB">
        <authorList>
            <consortium name="Ensembl"/>
        </authorList>
    </citation>
    <scope>IDENTIFICATION</scope>
</reference>
<keyword evidence="8" id="KW-1015">Disulfide bond</keyword>
<evidence type="ECO:0000256" key="4">
    <source>
        <dbReference type="ARBA" id="ARBA00022525"/>
    </source>
</evidence>
<dbReference type="PANTHER" id="PTHR12027">
    <property type="entry name" value="WNT RELATED"/>
    <property type="match status" value="1"/>
</dbReference>
<evidence type="ECO:0000313" key="14">
    <source>
        <dbReference type="Ensembl" id="ENSSFAP00005025439.1"/>
    </source>
</evidence>
<feature type="region of interest" description="Disordered" evidence="12">
    <location>
        <begin position="148"/>
        <end position="173"/>
    </location>
</feature>
<evidence type="ECO:0000256" key="2">
    <source>
        <dbReference type="ARBA" id="ARBA00005683"/>
    </source>
</evidence>
<evidence type="ECO:0000256" key="12">
    <source>
        <dbReference type="SAM" id="MobiDB-lite"/>
    </source>
</evidence>
<dbReference type="Ensembl" id="ENSSFAT00005026454.1">
    <property type="protein sequence ID" value="ENSSFAP00005025439.1"/>
    <property type="gene ID" value="ENSSFAG00005013088.1"/>
</dbReference>
<dbReference type="GO" id="GO:0005109">
    <property type="term" value="F:frizzled binding"/>
    <property type="evidence" value="ECO:0007669"/>
    <property type="project" value="TreeGrafter"/>
</dbReference>
<dbReference type="PANTHER" id="PTHR12027:SF7">
    <property type="entry name" value="PROTEIN WNT-11"/>
    <property type="match status" value="1"/>
</dbReference>
<proteinExistence type="inferred from homology"/>
<evidence type="ECO:0000256" key="3">
    <source>
        <dbReference type="ARBA" id="ARBA00022473"/>
    </source>
</evidence>
<accession>A0A672H8U9</accession>
<keyword evidence="4" id="KW-0964">Secreted</keyword>
<dbReference type="AlphaFoldDB" id="A0A672H8U9"/>
<evidence type="ECO:0000256" key="11">
    <source>
        <dbReference type="RuleBase" id="RU003500"/>
    </source>
</evidence>
<keyword evidence="3 11" id="KW-0217">Developmental protein</keyword>
<comment type="subcellular location">
    <subcellularLocation>
        <location evidence="1 11">Secreted</location>
        <location evidence="1 11">Extracellular space</location>
        <location evidence="1 11">Extracellular matrix</location>
    </subcellularLocation>
</comment>
<keyword evidence="13" id="KW-1133">Transmembrane helix</keyword>
<name>A0A672H8U9_SALFA</name>
<dbReference type="GO" id="GO:0045165">
    <property type="term" value="P:cell fate commitment"/>
    <property type="evidence" value="ECO:0007669"/>
    <property type="project" value="TreeGrafter"/>
</dbReference>
<dbReference type="Pfam" id="PF00110">
    <property type="entry name" value="wnt"/>
    <property type="match status" value="1"/>
</dbReference>
<keyword evidence="7" id="KW-0732">Signal</keyword>
<dbReference type="InterPro" id="IPR005817">
    <property type="entry name" value="Wnt"/>
</dbReference>
<evidence type="ECO:0000256" key="7">
    <source>
        <dbReference type="ARBA" id="ARBA00022729"/>
    </source>
</evidence>
<comment type="similarity">
    <text evidence="2 11">Belongs to the Wnt family.</text>
</comment>
<dbReference type="GO" id="GO:0060070">
    <property type="term" value="P:canonical Wnt signaling pathway"/>
    <property type="evidence" value="ECO:0007669"/>
    <property type="project" value="TreeGrafter"/>
</dbReference>